<dbReference type="AlphaFoldDB" id="A0ABD0J5R7"/>
<protein>
    <submittedName>
        <fullName evidence="2">Uncharacterized protein</fullName>
    </submittedName>
</protein>
<keyword evidence="3" id="KW-1185">Reference proteome</keyword>
<comment type="caution">
    <text evidence="2">The sequence shown here is derived from an EMBL/GenBank/DDBJ whole genome shotgun (WGS) entry which is preliminary data.</text>
</comment>
<feature type="region of interest" description="Disordered" evidence="1">
    <location>
        <begin position="1"/>
        <end position="51"/>
    </location>
</feature>
<evidence type="ECO:0000313" key="2">
    <source>
        <dbReference type="EMBL" id="KAK7461175.1"/>
    </source>
</evidence>
<evidence type="ECO:0000256" key="1">
    <source>
        <dbReference type="SAM" id="MobiDB-lite"/>
    </source>
</evidence>
<accession>A0ABD0J5R7</accession>
<organism evidence="2 3">
    <name type="scientific">Batillaria attramentaria</name>
    <dbReference type="NCBI Taxonomy" id="370345"/>
    <lineage>
        <taxon>Eukaryota</taxon>
        <taxon>Metazoa</taxon>
        <taxon>Spiralia</taxon>
        <taxon>Lophotrochozoa</taxon>
        <taxon>Mollusca</taxon>
        <taxon>Gastropoda</taxon>
        <taxon>Caenogastropoda</taxon>
        <taxon>Sorbeoconcha</taxon>
        <taxon>Cerithioidea</taxon>
        <taxon>Batillariidae</taxon>
        <taxon>Batillaria</taxon>
    </lineage>
</organism>
<dbReference type="Proteomes" id="UP001519460">
    <property type="component" value="Unassembled WGS sequence"/>
</dbReference>
<name>A0ABD0J5R7_9CAEN</name>
<reference evidence="2 3" key="1">
    <citation type="journal article" date="2023" name="Sci. Data">
        <title>Genome assembly of the Korean intertidal mud-creeper Batillaria attramentaria.</title>
        <authorList>
            <person name="Patra A.K."/>
            <person name="Ho P.T."/>
            <person name="Jun S."/>
            <person name="Lee S.J."/>
            <person name="Kim Y."/>
            <person name="Won Y.J."/>
        </authorList>
    </citation>
    <scope>NUCLEOTIDE SEQUENCE [LARGE SCALE GENOMIC DNA]</scope>
    <source>
        <strain evidence="2">Wonlab-2016</strain>
    </source>
</reference>
<sequence length="73" mass="8088">MNGKLRTLSDQTPKPWECQSRDALCQGPGSSSAQSKNGSSELFRGDNFRRGENTMKENCARNVLWLQARLATG</sequence>
<evidence type="ECO:0000313" key="3">
    <source>
        <dbReference type="Proteomes" id="UP001519460"/>
    </source>
</evidence>
<dbReference type="EMBL" id="JACVVK020000643">
    <property type="protein sequence ID" value="KAK7461175.1"/>
    <property type="molecule type" value="Genomic_DNA"/>
</dbReference>
<feature type="compositionally biased region" description="Low complexity" evidence="1">
    <location>
        <begin position="30"/>
        <end position="40"/>
    </location>
</feature>
<gene>
    <name evidence="2" type="ORF">BaRGS_00038795</name>
</gene>
<proteinExistence type="predicted"/>